<sequence>MEIAERLVKAKAIIANPRDWGKGEDRDCACALDALRVGIDETDNEQDVMRAAGLLRDCLPFSFKADPNNWNTPVAQFNDAPETTHADIMALYDRAIAKAEGRSHA</sequence>
<protein>
    <submittedName>
        <fullName evidence="1">Uncharacterized protein</fullName>
    </submittedName>
</protein>
<reference evidence="1 2" key="1">
    <citation type="submission" date="2019-12" db="EMBL/GenBank/DDBJ databases">
        <title>Rhizobium genotypes associated with high levels of biological nitrogen fixation by grain legumes in a temperate-maritime cropping system.</title>
        <authorList>
            <person name="Maluk M."/>
            <person name="Francesc Ferrando Molina F."/>
            <person name="Lopez Del Egido L."/>
            <person name="Lafos M."/>
            <person name="Langarica-Fuentes A."/>
            <person name="Gebre Yohannes G."/>
            <person name="Young M.W."/>
            <person name="Martin P."/>
            <person name="Gantlett R."/>
            <person name="Kenicer G."/>
            <person name="Hawes C."/>
            <person name="Begg G.S."/>
            <person name="Quilliam R.S."/>
            <person name="Squire G.R."/>
            <person name="Poole P.S."/>
            <person name="Young P.W."/>
            <person name="Iannetta P.M."/>
            <person name="James E.K."/>
        </authorList>
    </citation>
    <scope>NUCLEOTIDE SEQUENCE [LARGE SCALE GENOMIC DNA]</scope>
    <source>
        <strain evidence="1 2">JHI1118</strain>
    </source>
</reference>
<dbReference type="EMBL" id="WUEY01000006">
    <property type="protein sequence ID" value="NEI71008.1"/>
    <property type="molecule type" value="Genomic_DNA"/>
</dbReference>
<dbReference type="RefSeq" id="WP_163987490.1">
    <property type="nucleotide sequence ID" value="NZ_WUEY01000006.1"/>
</dbReference>
<organism evidence="1 2">
    <name type="scientific">Rhizobium lusitanum</name>
    <dbReference type="NCBI Taxonomy" id="293958"/>
    <lineage>
        <taxon>Bacteria</taxon>
        <taxon>Pseudomonadati</taxon>
        <taxon>Pseudomonadota</taxon>
        <taxon>Alphaproteobacteria</taxon>
        <taxon>Hyphomicrobiales</taxon>
        <taxon>Rhizobiaceae</taxon>
        <taxon>Rhizobium/Agrobacterium group</taxon>
        <taxon>Rhizobium</taxon>
    </lineage>
</organism>
<evidence type="ECO:0000313" key="1">
    <source>
        <dbReference type="EMBL" id="NEI71008.1"/>
    </source>
</evidence>
<dbReference type="InterPro" id="IPR045677">
    <property type="entry name" value="DUF6197"/>
</dbReference>
<dbReference type="Proteomes" id="UP000483035">
    <property type="component" value="Unassembled WGS sequence"/>
</dbReference>
<gene>
    <name evidence="1" type="ORF">GR212_15625</name>
</gene>
<comment type="caution">
    <text evidence="1">The sequence shown here is derived from an EMBL/GenBank/DDBJ whole genome shotgun (WGS) entry which is preliminary data.</text>
</comment>
<proteinExistence type="predicted"/>
<dbReference type="Pfam" id="PF19698">
    <property type="entry name" value="DUF6197"/>
    <property type="match status" value="1"/>
</dbReference>
<evidence type="ECO:0000313" key="2">
    <source>
        <dbReference type="Proteomes" id="UP000483035"/>
    </source>
</evidence>
<accession>A0A6L9U903</accession>
<name>A0A6L9U903_9HYPH</name>
<dbReference type="AlphaFoldDB" id="A0A6L9U903"/>